<dbReference type="EMBL" id="FQZH01000001">
    <property type="protein sequence ID" value="SHI68583.1"/>
    <property type="molecule type" value="Genomic_DNA"/>
</dbReference>
<name>A0A1M6D627_9FLAO</name>
<dbReference type="AlphaFoldDB" id="A0A1M6D627"/>
<dbReference type="NCBIfam" id="TIGR03514">
    <property type="entry name" value="GldB_lipo"/>
    <property type="match status" value="1"/>
</dbReference>
<evidence type="ECO:0000313" key="1">
    <source>
        <dbReference type="EMBL" id="SHI68583.1"/>
    </source>
</evidence>
<dbReference type="PROSITE" id="PS51257">
    <property type="entry name" value="PROKAR_LIPOPROTEIN"/>
    <property type="match status" value="1"/>
</dbReference>
<accession>A0A1M6D627</accession>
<keyword evidence="2" id="KW-1185">Reference proteome</keyword>
<dbReference type="Pfam" id="PF25594">
    <property type="entry name" value="GldB_lipo"/>
    <property type="match status" value="1"/>
</dbReference>
<dbReference type="InterPro" id="IPR019853">
    <property type="entry name" value="GldB-like"/>
</dbReference>
<organism evidence="1 2">
    <name type="scientific">Flavobacterium haoranii</name>
    <dbReference type="NCBI Taxonomy" id="683124"/>
    <lineage>
        <taxon>Bacteria</taxon>
        <taxon>Pseudomonadati</taxon>
        <taxon>Bacteroidota</taxon>
        <taxon>Flavobacteriia</taxon>
        <taxon>Flavobacteriales</taxon>
        <taxon>Flavobacteriaceae</taxon>
        <taxon>Flavobacterium</taxon>
    </lineage>
</organism>
<dbReference type="Proteomes" id="UP000184232">
    <property type="component" value="Unassembled WGS sequence"/>
</dbReference>
<proteinExistence type="predicted"/>
<dbReference type="STRING" id="683124.SAMN05444337_0553"/>
<evidence type="ECO:0000313" key="2">
    <source>
        <dbReference type="Proteomes" id="UP000184232"/>
    </source>
</evidence>
<dbReference type="RefSeq" id="WP_072781424.1">
    <property type="nucleotide sequence ID" value="NZ_CP045292.1"/>
</dbReference>
<sequence>MKKLLLVSLTILFLSCGDEKKEKEIVVTQPVDVKIERFDKLFYESKPEDLQTLKANYPFFFPPGNEDTVWTNKLSNPLLKELYQEVQKKYGDDKVLEKNVGDLVGRIKHFFPESRTPRVITLINEVDREAKAIYADTLAIISLDCYLGKDHRFYTDFPEFEKIGFEENQMLPDLVNSFMQGKIASPSDRSLLSQMIYYGKLLYAKDELIPEVSDAAKIGYTEQQLEWCKANEAQMWSYFIENKLLYEANQKNEFRFIHEAPFSKFYLEIDNESPGKVGQWLGWQIVRSFMDNNSVSFNQLLELDAKTIFERSKYKPEK</sequence>
<dbReference type="OrthoDB" id="976022at2"/>
<protein>
    <submittedName>
        <fullName evidence="1">Protein involved in gliding motility GldB</fullName>
    </submittedName>
</protein>
<gene>
    <name evidence="1" type="ORF">SAMN05444337_0553</name>
</gene>
<reference evidence="1 2" key="1">
    <citation type="submission" date="2016-11" db="EMBL/GenBank/DDBJ databases">
        <authorList>
            <person name="Jaros S."/>
            <person name="Januszkiewicz K."/>
            <person name="Wedrychowicz H."/>
        </authorList>
    </citation>
    <scope>NUCLEOTIDE SEQUENCE [LARGE SCALE GENOMIC DNA]</scope>
    <source>
        <strain evidence="1 2">DSM 22807</strain>
    </source>
</reference>